<accession>A0A1G9WJ00</accession>
<dbReference type="OrthoDB" id="214784at2157"/>
<keyword evidence="4" id="KW-1185">Reference proteome</keyword>
<name>A0A1G9WJ00_9EURY</name>
<dbReference type="Proteomes" id="UP000199370">
    <property type="component" value="Unassembled WGS sequence"/>
</dbReference>
<evidence type="ECO:0000256" key="1">
    <source>
        <dbReference type="SAM" id="MobiDB-lite"/>
    </source>
</evidence>
<feature type="transmembrane region" description="Helical" evidence="2">
    <location>
        <begin position="12"/>
        <end position="33"/>
    </location>
</feature>
<organism evidence="3 4">
    <name type="scientific">Haloarchaeobius iranensis</name>
    <dbReference type="NCBI Taxonomy" id="996166"/>
    <lineage>
        <taxon>Archaea</taxon>
        <taxon>Methanobacteriati</taxon>
        <taxon>Methanobacteriota</taxon>
        <taxon>Stenosarchaea group</taxon>
        <taxon>Halobacteria</taxon>
        <taxon>Halobacteriales</taxon>
        <taxon>Halorubellaceae</taxon>
        <taxon>Haloarchaeobius</taxon>
    </lineage>
</organism>
<reference evidence="3 4" key="1">
    <citation type="submission" date="2016-10" db="EMBL/GenBank/DDBJ databases">
        <authorList>
            <person name="de Groot N.N."/>
        </authorList>
    </citation>
    <scope>NUCLEOTIDE SEQUENCE [LARGE SCALE GENOMIC DNA]</scope>
    <source>
        <strain evidence="4">EB21,IBRC-M 10013,KCTC 4048</strain>
    </source>
</reference>
<feature type="transmembrane region" description="Helical" evidence="2">
    <location>
        <begin position="141"/>
        <end position="163"/>
    </location>
</feature>
<evidence type="ECO:0000313" key="4">
    <source>
        <dbReference type="Proteomes" id="UP000199370"/>
    </source>
</evidence>
<evidence type="ECO:0000313" key="3">
    <source>
        <dbReference type="EMBL" id="SDM84450.1"/>
    </source>
</evidence>
<evidence type="ECO:0000256" key="2">
    <source>
        <dbReference type="SAM" id="Phobius"/>
    </source>
</evidence>
<feature type="region of interest" description="Disordered" evidence="1">
    <location>
        <begin position="178"/>
        <end position="203"/>
    </location>
</feature>
<dbReference type="EMBL" id="FNIA01000008">
    <property type="protein sequence ID" value="SDM84450.1"/>
    <property type="molecule type" value="Genomic_DNA"/>
</dbReference>
<keyword evidence="2" id="KW-1133">Transmembrane helix</keyword>
<dbReference type="STRING" id="996166.SAMN05192554_10898"/>
<sequence>MTTRPKLRLGGHLAPGIIAVALFVIMAVVFVGAPLGDPVGFDEATAIQNETLQSESPTGDYGTVSANGQTYAVAYNGSEEAANVSVANDPGVGVDFREADTTGDGQSDTVYAISRTSITENIGYLMFAIESDQRSAPGETFLVAFEIIDLVLVGALVGAVVLARRDEDGEVVTALGLHSSDEPAGTSAGQVAADGGTEDGGDN</sequence>
<protein>
    <submittedName>
        <fullName evidence="3">Uncharacterized protein</fullName>
    </submittedName>
</protein>
<keyword evidence="2" id="KW-0812">Transmembrane</keyword>
<gene>
    <name evidence="3" type="ORF">SAMN05192554_10898</name>
</gene>
<keyword evidence="2" id="KW-0472">Membrane</keyword>
<dbReference type="AlphaFoldDB" id="A0A1G9WJ00"/>
<proteinExistence type="predicted"/>